<proteinExistence type="evidence at transcript level"/>
<sequence>MLYRRSVCDHQMCLGGERDRKRSCRGDRNSRTYMGSGVDSMTAVESPAVSMFSATTFWKSLFQKL</sequence>
<reference evidence="1" key="8">
    <citation type="journal article" date="2005" name="Science">
        <title>Antisense Transcription in the Mammalian Transcriptome.</title>
        <authorList>
            <consortium name="RIKEN Genome Exploration Research Group and Genome Science Group (Genome Network Project Core Group) and the FANTOM Consortium"/>
        </authorList>
    </citation>
    <scope>NUCLEOTIDE SEQUENCE</scope>
    <source>
        <tissue evidence="1">Mammary gland</tissue>
    </source>
</reference>
<reference evidence="1" key="6">
    <citation type="submission" date="2004-04" db="EMBL/GenBank/DDBJ databases">
        <authorList>
            <person name="Arakawa T."/>
            <person name="Carninci P."/>
            <person name="Fukuda S."/>
            <person name="Hashizume W."/>
            <person name="Hayashida K."/>
            <person name="Hori F."/>
            <person name="Iida J."/>
            <person name="Imamura K."/>
            <person name="Imotani K."/>
            <person name="Itoh M."/>
            <person name="Kanagawa S."/>
            <person name="Kawai J."/>
            <person name="Kojima M."/>
            <person name="Konno H."/>
            <person name="Murata M."/>
            <person name="Nakamura M."/>
            <person name="Ninomiya N."/>
            <person name="Nishiyori H."/>
            <person name="Nomura K."/>
            <person name="Ohno M."/>
            <person name="Sakazume N."/>
            <person name="Sano H."/>
            <person name="Sasaki D."/>
            <person name="Shibata K."/>
            <person name="Shiraki T."/>
            <person name="Tagami M."/>
            <person name="Tagami Y."/>
            <person name="Waki K."/>
            <person name="Watahiki A."/>
            <person name="Muramatsu M."/>
            <person name="Hayashizaki Y."/>
        </authorList>
    </citation>
    <scope>NUCLEOTIDE SEQUENCE</scope>
    <source>
        <tissue evidence="1">Mammary gland</tissue>
    </source>
</reference>
<reference evidence="1" key="1">
    <citation type="journal article" date="1999" name="Methods Enzymol.">
        <title>High-efficiency full-length cDNA cloning.</title>
        <authorList>
            <person name="Carninci P."/>
            <person name="Hayashizaki Y."/>
        </authorList>
    </citation>
    <scope>NUCLEOTIDE SEQUENCE</scope>
    <source>
        <tissue evidence="1">Mammary gland</tissue>
    </source>
</reference>
<reference evidence="1" key="4">
    <citation type="journal article" date="2001" name="Nature">
        <title>Functional annotation of a full-length mouse cDNA collection.</title>
        <authorList>
            <consortium name="The RIKEN Genome Exploration Research Group Phase II Team and the FANTOM Consortium"/>
        </authorList>
    </citation>
    <scope>NUCLEOTIDE SEQUENCE</scope>
    <source>
        <tissue evidence="1">Mammary gland</tissue>
    </source>
</reference>
<organism evidence="1">
    <name type="scientific">Mus musculus</name>
    <name type="common">Mouse</name>
    <dbReference type="NCBI Taxonomy" id="10090"/>
    <lineage>
        <taxon>Eukaryota</taxon>
        <taxon>Metazoa</taxon>
        <taxon>Chordata</taxon>
        <taxon>Craniata</taxon>
        <taxon>Vertebrata</taxon>
        <taxon>Euteleostomi</taxon>
        <taxon>Mammalia</taxon>
        <taxon>Eutheria</taxon>
        <taxon>Euarchontoglires</taxon>
        <taxon>Glires</taxon>
        <taxon>Rodentia</taxon>
        <taxon>Myomorpha</taxon>
        <taxon>Muroidea</taxon>
        <taxon>Muridae</taxon>
        <taxon>Murinae</taxon>
        <taxon>Mus</taxon>
        <taxon>Mus</taxon>
    </lineage>
</organism>
<dbReference type="EMBL" id="AK166357">
    <property type="protein sequence ID" value="BAE38728.1"/>
    <property type="molecule type" value="mRNA"/>
</dbReference>
<reference evidence="1" key="5">
    <citation type="journal article" date="2002" name="Nature">
        <title>Analysis of the mouse transcriptome based on functional annotation of 60,770 full-length cDNAs.</title>
        <authorList>
            <consortium name="The FANTOM Consortium and the RIKEN Genome Exploration Research Group Phase I and II Team"/>
        </authorList>
    </citation>
    <scope>NUCLEOTIDE SEQUENCE</scope>
    <source>
        <tissue evidence="1">Mammary gland</tissue>
    </source>
</reference>
<name>Q3TLR4_MOUSE</name>
<evidence type="ECO:0000313" key="2">
    <source>
        <dbReference type="MGI" id="MGI:108247"/>
    </source>
</evidence>
<reference evidence="1" key="7">
    <citation type="journal article" date="2005" name="Science">
        <title>The Transcriptional Landscape of the Mammalian Genome.</title>
        <authorList>
            <consortium name="The FANTOM Consortium"/>
            <consortium name="Riken Genome Exploration Research Group and Genome Science Group (Genome Network Project Core Group)"/>
        </authorList>
    </citation>
    <scope>NUCLEOTIDE SEQUENCE</scope>
    <source>
        <tissue evidence="1">Mammary gland</tissue>
    </source>
</reference>
<dbReference type="AGR" id="MGI:108247"/>
<reference evidence="1" key="3">
    <citation type="journal article" date="2000" name="Genome Res.">
        <title>RIKEN integrated sequence analysis (RISA) system--384-format sequencing pipeline with 384 multicapillary sequencer.</title>
        <authorList>
            <person name="Shibata K."/>
            <person name="Itoh M."/>
            <person name="Aizawa K."/>
            <person name="Nagaoka S."/>
            <person name="Sasaki N."/>
            <person name="Carninci P."/>
            <person name="Konno H."/>
            <person name="Akiyama J."/>
            <person name="Nishi K."/>
            <person name="Kitsunai T."/>
            <person name="Tashiro H."/>
            <person name="Itoh M."/>
            <person name="Sumi N."/>
            <person name="Ishii Y."/>
            <person name="Nakamura S."/>
            <person name="Hazama M."/>
            <person name="Nishine T."/>
            <person name="Harada A."/>
            <person name="Yamamoto R."/>
            <person name="Matsumoto H."/>
            <person name="Sakaguchi S."/>
            <person name="Ikegami T."/>
            <person name="Kashiwagi K."/>
            <person name="Fujiwake S."/>
            <person name="Inoue K."/>
            <person name="Togawa Y."/>
            <person name="Izawa M."/>
            <person name="Ohara E."/>
            <person name="Watahiki M."/>
            <person name="Yoneda Y."/>
            <person name="Ishikawa T."/>
            <person name="Ozawa K."/>
            <person name="Tanaka T."/>
            <person name="Matsuura S."/>
            <person name="Kawai J."/>
            <person name="Okazaki Y."/>
            <person name="Muramatsu M."/>
            <person name="Inoue Y."/>
            <person name="Kira A."/>
            <person name="Hayashizaki Y."/>
        </authorList>
    </citation>
    <scope>NUCLEOTIDE SEQUENCE</scope>
    <source>
        <tissue evidence="1">Mammary gland</tissue>
    </source>
</reference>
<dbReference type="MGI" id="MGI:108247">
    <property type="gene designation" value="Tdg"/>
</dbReference>
<feature type="non-terminal residue" evidence="1">
    <location>
        <position position="65"/>
    </location>
</feature>
<reference evidence="1" key="2">
    <citation type="journal article" date="2000" name="Genome Res.">
        <title>Normalization and subtraction of cap-trapper-selected cDNAs to prepare full-length cDNA libraries for rapid discovery of new genes.</title>
        <authorList>
            <person name="Carninci P."/>
            <person name="Shibata Y."/>
            <person name="Hayatsu N."/>
            <person name="Sugahara Y."/>
            <person name="Shibata K."/>
            <person name="Itoh M."/>
            <person name="Konno H."/>
            <person name="Okazaki Y."/>
            <person name="Muramatsu M."/>
            <person name="Hayashizaki Y."/>
        </authorList>
    </citation>
    <scope>NUCLEOTIDE SEQUENCE</scope>
    <source>
        <tissue evidence="1">Mammary gland</tissue>
    </source>
</reference>
<protein>
    <submittedName>
        <fullName evidence="1">Uncharacterized protein</fullName>
    </submittedName>
</protein>
<evidence type="ECO:0000313" key="1">
    <source>
        <dbReference type="EMBL" id="BAE38728.1"/>
    </source>
</evidence>
<dbReference type="AlphaFoldDB" id="Q3TLR4"/>
<gene>
    <name evidence="2" type="primary">Tdg</name>
</gene>
<accession>Q3TLR4</accession>